<evidence type="ECO:0000256" key="1">
    <source>
        <dbReference type="ARBA" id="ARBA00035885"/>
    </source>
</evidence>
<dbReference type="PROSITE" id="PS51154">
    <property type="entry name" value="MACRO"/>
    <property type="match status" value="1"/>
</dbReference>
<evidence type="ECO:0000259" key="2">
    <source>
        <dbReference type="PROSITE" id="PS51154"/>
    </source>
</evidence>
<evidence type="ECO:0000313" key="4">
    <source>
        <dbReference type="Proteomes" id="UP000320806"/>
    </source>
</evidence>
<dbReference type="Proteomes" id="UP000320806">
    <property type="component" value="Unassembled WGS sequence"/>
</dbReference>
<feature type="domain" description="Macro" evidence="2">
    <location>
        <begin position="1"/>
        <end position="168"/>
    </location>
</feature>
<name>A0A542EGQ9_9MICO</name>
<dbReference type="EMBL" id="VFMO01000001">
    <property type="protein sequence ID" value="TQJ14508.1"/>
    <property type="molecule type" value="Genomic_DNA"/>
</dbReference>
<dbReference type="SUPFAM" id="SSF52949">
    <property type="entry name" value="Macro domain-like"/>
    <property type="match status" value="1"/>
</dbReference>
<dbReference type="RefSeq" id="WP_170221835.1">
    <property type="nucleotide sequence ID" value="NZ_BAABCI010000029.1"/>
</dbReference>
<organism evidence="3 4">
    <name type="scientific">Yimella lutea</name>
    <dbReference type="NCBI Taxonomy" id="587872"/>
    <lineage>
        <taxon>Bacteria</taxon>
        <taxon>Bacillati</taxon>
        <taxon>Actinomycetota</taxon>
        <taxon>Actinomycetes</taxon>
        <taxon>Micrococcales</taxon>
        <taxon>Dermacoccaceae</taxon>
        <taxon>Yimella</taxon>
    </lineage>
</organism>
<dbReference type="InterPro" id="IPR050892">
    <property type="entry name" value="ADP-ribose_metab_enzymes"/>
</dbReference>
<dbReference type="GO" id="GO:0140291">
    <property type="term" value="P:peptidyl-glutamate ADP-deribosylation"/>
    <property type="evidence" value="ECO:0007669"/>
    <property type="project" value="TreeGrafter"/>
</dbReference>
<accession>A0A542EGQ9</accession>
<dbReference type="InterPro" id="IPR002589">
    <property type="entry name" value="Macro_dom"/>
</dbReference>
<dbReference type="InterPro" id="IPR043472">
    <property type="entry name" value="Macro_dom-like"/>
</dbReference>
<protein>
    <submittedName>
        <fullName evidence="3">O-acetyl-ADP-ribose deacetylase (Regulator of RNase III)</fullName>
    </submittedName>
</protein>
<comment type="catalytic activity">
    <reaction evidence="1">
        <text>an N-(ADP-alpha-D-ribosyl)-thymidine in DNA + H2O = a thymidine in DNA + ADP-D-ribose</text>
        <dbReference type="Rhea" id="RHEA:71655"/>
        <dbReference type="Rhea" id="RHEA-COMP:13556"/>
        <dbReference type="Rhea" id="RHEA-COMP:18051"/>
        <dbReference type="ChEBI" id="CHEBI:15377"/>
        <dbReference type="ChEBI" id="CHEBI:57967"/>
        <dbReference type="ChEBI" id="CHEBI:137386"/>
        <dbReference type="ChEBI" id="CHEBI:191199"/>
    </reaction>
    <physiologicalReaction direction="left-to-right" evidence="1">
        <dbReference type="Rhea" id="RHEA:71656"/>
    </physiologicalReaction>
</comment>
<dbReference type="AlphaFoldDB" id="A0A542EGQ9"/>
<keyword evidence="4" id="KW-1185">Reference proteome</keyword>
<dbReference type="Pfam" id="PF01661">
    <property type="entry name" value="Macro"/>
    <property type="match status" value="1"/>
</dbReference>
<sequence>MTIKHSHTDLFDVPAVLGHQRHLAHGVNTHGVMGAGVAKQFARRYPQLLPAYRAYINHCTRYDIQLPGDWFRFEAGTDVIHNLFSQDAPGPTAQLEWLELSLSHAMNSCEPDVTIHLPWIGAGIGGLTRQEVARTFLSVASDYPDVHLHVHTHPAEEIDEHAVKILFG</sequence>
<reference evidence="3 4" key="1">
    <citation type="submission" date="2019-06" db="EMBL/GenBank/DDBJ databases">
        <title>Sequencing the genomes of 1000 actinobacteria strains.</title>
        <authorList>
            <person name="Klenk H.-P."/>
        </authorList>
    </citation>
    <scope>NUCLEOTIDE SEQUENCE [LARGE SCALE GENOMIC DNA]</scope>
    <source>
        <strain evidence="3 4">DSM 19828</strain>
    </source>
</reference>
<proteinExistence type="predicted"/>
<dbReference type="PANTHER" id="PTHR12521">
    <property type="entry name" value="PROTEIN C6ORF130"/>
    <property type="match status" value="1"/>
</dbReference>
<evidence type="ECO:0000313" key="3">
    <source>
        <dbReference type="EMBL" id="TQJ14508.1"/>
    </source>
</evidence>
<comment type="caution">
    <text evidence="3">The sequence shown here is derived from an EMBL/GenBank/DDBJ whole genome shotgun (WGS) entry which is preliminary data.</text>
</comment>
<dbReference type="Gene3D" id="3.40.220.10">
    <property type="entry name" value="Leucine Aminopeptidase, subunit E, domain 1"/>
    <property type="match status" value="1"/>
</dbReference>
<dbReference type="PANTHER" id="PTHR12521:SF0">
    <property type="entry name" value="ADP-RIBOSE GLYCOHYDROLASE OARD1"/>
    <property type="match status" value="1"/>
</dbReference>
<gene>
    <name evidence="3" type="ORF">FB459_1975</name>
</gene>
<dbReference type="SMART" id="SM00506">
    <property type="entry name" value="A1pp"/>
    <property type="match status" value="1"/>
</dbReference>